<dbReference type="AlphaFoldDB" id="A0AA40EQ38"/>
<reference evidence="2" key="1">
    <citation type="submission" date="2023-06" db="EMBL/GenBank/DDBJ databases">
        <title>Genome-scale phylogeny and comparative genomics of the fungal order Sordariales.</title>
        <authorList>
            <consortium name="Lawrence Berkeley National Laboratory"/>
            <person name="Hensen N."/>
            <person name="Bonometti L."/>
            <person name="Westerberg I."/>
            <person name="Brannstrom I.O."/>
            <person name="Guillou S."/>
            <person name="Cros-Aarteil S."/>
            <person name="Calhoun S."/>
            <person name="Haridas S."/>
            <person name="Kuo A."/>
            <person name="Mondo S."/>
            <person name="Pangilinan J."/>
            <person name="Riley R."/>
            <person name="LaButti K."/>
            <person name="Andreopoulos B."/>
            <person name="Lipzen A."/>
            <person name="Chen C."/>
            <person name="Yanf M."/>
            <person name="Daum C."/>
            <person name="Ng V."/>
            <person name="Clum A."/>
            <person name="Steindorff A."/>
            <person name="Ohm R."/>
            <person name="Martin F."/>
            <person name="Silar P."/>
            <person name="Natvig D."/>
            <person name="Lalanne C."/>
            <person name="Gautier V."/>
            <person name="Ament-velasquez S.L."/>
            <person name="Kruys A."/>
            <person name="Hutchinson M.I."/>
            <person name="Powell A.J."/>
            <person name="Barry K."/>
            <person name="Miller A.N."/>
            <person name="Grigoriev I.V."/>
            <person name="Debuchy R."/>
            <person name="Gladieux P."/>
            <person name="Thoren M.H."/>
            <person name="Johannesson H."/>
        </authorList>
    </citation>
    <scope>NUCLEOTIDE SEQUENCE</scope>
    <source>
        <strain evidence="2">SMH3187-1</strain>
    </source>
</reference>
<keyword evidence="1" id="KW-0472">Membrane</keyword>
<keyword evidence="3" id="KW-1185">Reference proteome</keyword>
<proteinExistence type="predicted"/>
<sequence length="178" mass="18809">MADQGLHEAWLLRGVDEPAGRGARRRFAGEKGRVEGLGVVKEGGVTDEGAKLDWELGRGAVVAAPFLHFLSSPVSFCSTMVLAISSRAIHGSALLVSTPVMAGAVVFSLSRFFGIFSSSSPLTHPFPFSHSSAIHVCLLNFSIFSIHFSSPFLALPNTTLEAFSAFMLLGATTLCGPI</sequence>
<evidence type="ECO:0000313" key="3">
    <source>
        <dbReference type="Proteomes" id="UP001172155"/>
    </source>
</evidence>
<dbReference type="Proteomes" id="UP001172155">
    <property type="component" value="Unassembled WGS sequence"/>
</dbReference>
<organism evidence="2 3">
    <name type="scientific">Schizothecium vesticola</name>
    <dbReference type="NCBI Taxonomy" id="314040"/>
    <lineage>
        <taxon>Eukaryota</taxon>
        <taxon>Fungi</taxon>
        <taxon>Dikarya</taxon>
        <taxon>Ascomycota</taxon>
        <taxon>Pezizomycotina</taxon>
        <taxon>Sordariomycetes</taxon>
        <taxon>Sordariomycetidae</taxon>
        <taxon>Sordariales</taxon>
        <taxon>Schizotheciaceae</taxon>
        <taxon>Schizothecium</taxon>
    </lineage>
</organism>
<name>A0AA40EQ38_9PEZI</name>
<gene>
    <name evidence="2" type="ORF">B0T18DRAFT_184664</name>
</gene>
<accession>A0AA40EQ38</accession>
<comment type="caution">
    <text evidence="2">The sequence shown here is derived from an EMBL/GenBank/DDBJ whole genome shotgun (WGS) entry which is preliminary data.</text>
</comment>
<evidence type="ECO:0000256" key="1">
    <source>
        <dbReference type="SAM" id="Phobius"/>
    </source>
</evidence>
<keyword evidence="1" id="KW-0812">Transmembrane</keyword>
<feature type="transmembrane region" description="Helical" evidence="1">
    <location>
        <begin position="133"/>
        <end position="155"/>
    </location>
</feature>
<protein>
    <submittedName>
        <fullName evidence="2">Uncharacterized protein</fullName>
    </submittedName>
</protein>
<feature type="transmembrane region" description="Helical" evidence="1">
    <location>
        <begin position="91"/>
        <end position="113"/>
    </location>
</feature>
<evidence type="ECO:0000313" key="2">
    <source>
        <dbReference type="EMBL" id="KAK0743434.1"/>
    </source>
</evidence>
<keyword evidence="1" id="KW-1133">Transmembrane helix</keyword>
<feature type="transmembrane region" description="Helical" evidence="1">
    <location>
        <begin position="62"/>
        <end position="84"/>
    </location>
</feature>
<dbReference type="EMBL" id="JAUKUD010000005">
    <property type="protein sequence ID" value="KAK0743434.1"/>
    <property type="molecule type" value="Genomic_DNA"/>
</dbReference>